<dbReference type="InterPro" id="IPR013103">
    <property type="entry name" value="RVT_2"/>
</dbReference>
<name>A0AA38LKG7_TAXCH</name>
<proteinExistence type="predicted"/>
<evidence type="ECO:0000313" key="3">
    <source>
        <dbReference type="Proteomes" id="UP000824469"/>
    </source>
</evidence>
<accession>A0AA38LKG7</accession>
<dbReference type="Proteomes" id="UP000824469">
    <property type="component" value="Unassembled WGS sequence"/>
</dbReference>
<gene>
    <name evidence="2" type="ORF">KI387_005863</name>
</gene>
<sequence length="185" mass="21408">MRAYQILDSDTHDVLFQTHVQFDEHFTPHDSSSSSMPPSSSHLEDPFFEEVDEEVIDVVEDLIPTNVVTMPKWARTIVSEATPFIEDLPPTRHHHTHSTGYGILCQAIFEDPQSFSKAHGIQEWDDVMVDEYSSLMKNHTWDLVSLPKGRNMVRCKWVYRTKYVVDGSIDMYKARLVYKGFSQVE</sequence>
<feature type="domain" description="Reverse transcriptase Ty1/copia-type" evidence="1">
    <location>
        <begin position="138"/>
        <end position="184"/>
    </location>
</feature>
<feature type="non-terminal residue" evidence="2">
    <location>
        <position position="185"/>
    </location>
</feature>
<comment type="caution">
    <text evidence="2">The sequence shown here is derived from an EMBL/GenBank/DDBJ whole genome shotgun (WGS) entry which is preliminary data.</text>
</comment>
<dbReference type="Pfam" id="PF07727">
    <property type="entry name" value="RVT_2"/>
    <property type="match status" value="1"/>
</dbReference>
<dbReference type="EMBL" id="JAHRHJ020000002">
    <property type="protein sequence ID" value="KAH9325685.1"/>
    <property type="molecule type" value="Genomic_DNA"/>
</dbReference>
<dbReference type="AlphaFoldDB" id="A0AA38LKG7"/>
<organism evidence="2 3">
    <name type="scientific">Taxus chinensis</name>
    <name type="common">Chinese yew</name>
    <name type="synonym">Taxus wallichiana var. chinensis</name>
    <dbReference type="NCBI Taxonomy" id="29808"/>
    <lineage>
        <taxon>Eukaryota</taxon>
        <taxon>Viridiplantae</taxon>
        <taxon>Streptophyta</taxon>
        <taxon>Embryophyta</taxon>
        <taxon>Tracheophyta</taxon>
        <taxon>Spermatophyta</taxon>
        <taxon>Pinopsida</taxon>
        <taxon>Pinidae</taxon>
        <taxon>Conifers II</taxon>
        <taxon>Cupressales</taxon>
        <taxon>Taxaceae</taxon>
        <taxon>Taxus</taxon>
    </lineage>
</organism>
<reference evidence="2 3" key="1">
    <citation type="journal article" date="2021" name="Nat. Plants">
        <title>The Taxus genome provides insights into paclitaxel biosynthesis.</title>
        <authorList>
            <person name="Xiong X."/>
            <person name="Gou J."/>
            <person name="Liao Q."/>
            <person name="Li Y."/>
            <person name="Zhou Q."/>
            <person name="Bi G."/>
            <person name="Li C."/>
            <person name="Du R."/>
            <person name="Wang X."/>
            <person name="Sun T."/>
            <person name="Guo L."/>
            <person name="Liang H."/>
            <person name="Lu P."/>
            <person name="Wu Y."/>
            <person name="Zhang Z."/>
            <person name="Ro D.K."/>
            <person name="Shang Y."/>
            <person name="Huang S."/>
            <person name="Yan J."/>
        </authorList>
    </citation>
    <scope>NUCLEOTIDE SEQUENCE [LARGE SCALE GENOMIC DNA]</scope>
    <source>
        <strain evidence="2">Ta-2019</strain>
    </source>
</reference>
<keyword evidence="3" id="KW-1185">Reference proteome</keyword>
<protein>
    <recommendedName>
        <fullName evidence="1">Reverse transcriptase Ty1/copia-type domain-containing protein</fullName>
    </recommendedName>
</protein>
<evidence type="ECO:0000259" key="1">
    <source>
        <dbReference type="Pfam" id="PF07727"/>
    </source>
</evidence>
<evidence type="ECO:0000313" key="2">
    <source>
        <dbReference type="EMBL" id="KAH9325685.1"/>
    </source>
</evidence>